<dbReference type="InterPro" id="IPR028082">
    <property type="entry name" value="Peripla_BP_I"/>
</dbReference>
<dbReference type="Proteomes" id="UP000594262">
    <property type="component" value="Unplaced"/>
</dbReference>
<keyword evidence="4" id="KW-0472">Membrane</keyword>
<dbReference type="AlphaFoldDB" id="A0A7M5WRZ8"/>
<dbReference type="GO" id="GO:0017046">
    <property type="term" value="F:peptide hormone binding"/>
    <property type="evidence" value="ECO:0007669"/>
    <property type="project" value="TreeGrafter"/>
</dbReference>
<dbReference type="GO" id="GO:0016020">
    <property type="term" value="C:membrane"/>
    <property type="evidence" value="ECO:0007669"/>
    <property type="project" value="UniProtKB-SubCell"/>
</dbReference>
<dbReference type="InterPro" id="IPR052612">
    <property type="entry name" value="ANP_Clearance_Receptor"/>
</dbReference>
<keyword evidence="3" id="KW-1133">Transmembrane helix</keyword>
<sequence length="539" mass="62723">MGWKLLVLLLLFDVVFMKVIIDKTKLMKTEDFDKTNFIDVRDLYQKESEQMERPRKDITLALNLPYTRPLSEYPVRSDLNAPRFYASAAAIAIQDINANPDLLRGYQLKYYWNKTITDTHCNEETAVKNFKKQMTMNFDGFIGYQCSCTKVGRLAAQANLPLFSMGCQEEDLSNKTLYPTFSRTTNLNPDVSQMIKMFLKKQKIKELAVIYQKDMWIHIEGNGNINMYWEKIYKDLKKNGSRDNGFNITLSKEIAHYEYFDDEYNSQIFESFLKDCKSKTKVIMVMLEKGRLQHFMMTARKMNMTNGDYVFIAVHPFATAEQFLRNTQTLKDYVWVLPWSGYYGDGNKEKAFFFGEKNEMMEAFSRLFVIQPKIPRSDEDFKGFQKRVVEGMSKEPFQSDAYERTFIGQKKGTKVSPPPEAHQLYDAVMLYAHGLNKTLSKGYSVTNGSDIIQNILNTRHISITNSPYIVNCNGDSQTLYEVRQFQFDQKDKDLPLKKIFQPKRIFGFEAKNVDCNDSNRAEENNFYLIEPDETDSGGQ</sequence>
<evidence type="ECO:0000256" key="2">
    <source>
        <dbReference type="ARBA" id="ARBA00022692"/>
    </source>
</evidence>
<dbReference type="OrthoDB" id="302535at2759"/>
<feature type="chain" id="PRO_5029907720" description="Receptor ligand binding region domain-containing protein" evidence="5">
    <location>
        <begin position="18"/>
        <end position="539"/>
    </location>
</feature>
<dbReference type="GO" id="GO:0007165">
    <property type="term" value="P:signal transduction"/>
    <property type="evidence" value="ECO:0007669"/>
    <property type="project" value="TreeGrafter"/>
</dbReference>
<organism evidence="7 8">
    <name type="scientific">Clytia hemisphaerica</name>
    <dbReference type="NCBI Taxonomy" id="252671"/>
    <lineage>
        <taxon>Eukaryota</taxon>
        <taxon>Metazoa</taxon>
        <taxon>Cnidaria</taxon>
        <taxon>Hydrozoa</taxon>
        <taxon>Hydroidolina</taxon>
        <taxon>Leptothecata</taxon>
        <taxon>Obeliida</taxon>
        <taxon>Clytiidae</taxon>
        <taxon>Clytia</taxon>
    </lineage>
</organism>
<keyword evidence="5" id="KW-0732">Signal</keyword>
<evidence type="ECO:0000256" key="3">
    <source>
        <dbReference type="ARBA" id="ARBA00022989"/>
    </source>
</evidence>
<dbReference type="EnsemblMetazoa" id="CLYHEMT008150.1">
    <property type="protein sequence ID" value="CLYHEMP008150.1"/>
    <property type="gene ID" value="CLYHEMG008150"/>
</dbReference>
<dbReference type="GO" id="GO:0038023">
    <property type="term" value="F:signaling receptor activity"/>
    <property type="evidence" value="ECO:0007669"/>
    <property type="project" value="TreeGrafter"/>
</dbReference>
<evidence type="ECO:0000256" key="4">
    <source>
        <dbReference type="ARBA" id="ARBA00023136"/>
    </source>
</evidence>
<dbReference type="SUPFAM" id="SSF53822">
    <property type="entry name" value="Periplasmic binding protein-like I"/>
    <property type="match status" value="1"/>
</dbReference>
<feature type="signal peptide" evidence="5">
    <location>
        <begin position="1"/>
        <end position="17"/>
    </location>
</feature>
<comment type="subcellular location">
    <subcellularLocation>
        <location evidence="1">Membrane</location>
    </subcellularLocation>
</comment>
<keyword evidence="8" id="KW-1185">Reference proteome</keyword>
<dbReference type="PANTHER" id="PTHR44755">
    <property type="entry name" value="NATRIURETIC PEPTIDE RECEPTOR 3-RELATED"/>
    <property type="match status" value="1"/>
</dbReference>
<proteinExistence type="predicted"/>
<protein>
    <recommendedName>
        <fullName evidence="6">Receptor ligand binding region domain-containing protein</fullName>
    </recommendedName>
</protein>
<feature type="domain" description="Receptor ligand binding region" evidence="6">
    <location>
        <begin position="87"/>
        <end position="486"/>
    </location>
</feature>
<name>A0A7M5WRZ8_9CNID</name>
<dbReference type="InterPro" id="IPR001828">
    <property type="entry name" value="ANF_lig-bd_rcpt"/>
</dbReference>
<keyword evidence="2" id="KW-0812">Transmembrane</keyword>
<reference evidence="7" key="1">
    <citation type="submission" date="2021-01" db="UniProtKB">
        <authorList>
            <consortium name="EnsemblMetazoa"/>
        </authorList>
    </citation>
    <scope>IDENTIFICATION</scope>
</reference>
<evidence type="ECO:0000256" key="5">
    <source>
        <dbReference type="SAM" id="SignalP"/>
    </source>
</evidence>
<evidence type="ECO:0000256" key="1">
    <source>
        <dbReference type="ARBA" id="ARBA00004370"/>
    </source>
</evidence>
<dbReference type="Pfam" id="PF01094">
    <property type="entry name" value="ANF_receptor"/>
    <property type="match status" value="1"/>
</dbReference>
<evidence type="ECO:0000313" key="8">
    <source>
        <dbReference type="Proteomes" id="UP000594262"/>
    </source>
</evidence>
<evidence type="ECO:0000313" key="7">
    <source>
        <dbReference type="EnsemblMetazoa" id="CLYHEMP008150.1"/>
    </source>
</evidence>
<dbReference type="Gene3D" id="3.40.50.2300">
    <property type="match status" value="2"/>
</dbReference>
<evidence type="ECO:0000259" key="6">
    <source>
        <dbReference type="Pfam" id="PF01094"/>
    </source>
</evidence>
<dbReference type="GeneID" id="136814223"/>
<accession>A0A7M5WRZ8</accession>
<dbReference type="RefSeq" id="XP_066926840.1">
    <property type="nucleotide sequence ID" value="XM_067070739.1"/>
</dbReference>
<dbReference type="PANTHER" id="PTHR44755:SF8">
    <property type="entry name" value="RECEPTOR LIGAND BINDING REGION DOMAIN-CONTAINING PROTEIN"/>
    <property type="match status" value="1"/>
</dbReference>